<comment type="domain">
    <text evidence="8">The Q motif is unique to and characteristic of the DEAD box family of RNA helicases and controls ATP binding and hydrolysis.</text>
</comment>
<dbReference type="AlphaFoldDB" id="A0A5M3Z4U2"/>
<dbReference type="SUPFAM" id="SSF52540">
    <property type="entry name" value="P-loop containing nucleoside triphosphate hydrolases"/>
    <property type="match status" value="2"/>
</dbReference>
<feature type="compositionally biased region" description="Basic residues" evidence="9">
    <location>
        <begin position="605"/>
        <end position="615"/>
    </location>
</feature>
<dbReference type="GO" id="GO:0016787">
    <property type="term" value="F:hydrolase activity"/>
    <property type="evidence" value="ECO:0007669"/>
    <property type="project" value="UniProtKB-KW"/>
</dbReference>
<evidence type="ECO:0000256" key="9">
    <source>
        <dbReference type="SAM" id="MobiDB-lite"/>
    </source>
</evidence>
<evidence type="ECO:0000256" key="4">
    <source>
        <dbReference type="ARBA" id="ARBA00022840"/>
    </source>
</evidence>
<dbReference type="InterPro" id="IPR001650">
    <property type="entry name" value="Helicase_C-like"/>
</dbReference>
<keyword evidence="5 8" id="KW-0694">RNA-binding</keyword>
<dbReference type="InterPro" id="IPR027417">
    <property type="entry name" value="P-loop_NTPase"/>
</dbReference>
<dbReference type="EMBL" id="BLJY01000005">
    <property type="protein sequence ID" value="GFF16109.1"/>
    <property type="molecule type" value="Genomic_DNA"/>
</dbReference>
<feature type="compositionally biased region" description="Basic and acidic residues" evidence="9">
    <location>
        <begin position="584"/>
        <end position="604"/>
    </location>
</feature>
<comment type="similarity">
    <text evidence="7">Belongs to the DEAD box helicase family.</text>
</comment>
<dbReference type="PROSITE" id="PS00039">
    <property type="entry name" value="DEAD_ATP_HELICASE"/>
    <property type="match status" value="1"/>
</dbReference>
<evidence type="ECO:0000256" key="5">
    <source>
        <dbReference type="ARBA" id="ARBA00022884"/>
    </source>
</evidence>
<dbReference type="CDD" id="cd17964">
    <property type="entry name" value="DEADc_MSS116"/>
    <property type="match status" value="1"/>
</dbReference>
<feature type="region of interest" description="Disordered" evidence="9">
    <location>
        <begin position="583"/>
        <end position="615"/>
    </location>
</feature>
<evidence type="ECO:0000313" key="11">
    <source>
        <dbReference type="Proteomes" id="UP000452235"/>
    </source>
</evidence>
<dbReference type="OrthoDB" id="193716at2759"/>
<evidence type="ECO:0000256" key="3">
    <source>
        <dbReference type="ARBA" id="ARBA00022806"/>
    </source>
</evidence>
<accession>A0A5M3Z4U2</accession>
<dbReference type="CDD" id="cd18787">
    <property type="entry name" value="SF2_C_DEAD"/>
    <property type="match status" value="1"/>
</dbReference>
<keyword evidence="1 7" id="KW-0547">Nucleotide-binding</keyword>
<keyword evidence="3 7" id="KW-0347">Helicase</keyword>
<reference evidence="10 11" key="1">
    <citation type="submission" date="2020-01" db="EMBL/GenBank/DDBJ databases">
        <title>Aspergillus terreus IFO 6365 whole genome shotgun sequence.</title>
        <authorList>
            <person name="Kanamasa S."/>
            <person name="Takahashi H."/>
        </authorList>
    </citation>
    <scope>NUCLEOTIDE SEQUENCE [LARGE SCALE GENOMIC DNA]</scope>
    <source>
        <strain evidence="10 11">IFO 6365</strain>
    </source>
</reference>
<dbReference type="VEuPathDB" id="FungiDB:ATEG_05237"/>
<protein>
    <recommendedName>
        <fullName evidence="8">ATP-dependent RNA helicase</fullName>
        <ecNumber evidence="8">3.6.4.13</ecNumber>
    </recommendedName>
</protein>
<dbReference type="GO" id="GO:0003723">
    <property type="term" value="F:RNA binding"/>
    <property type="evidence" value="ECO:0007669"/>
    <property type="project" value="UniProtKB-UniRule"/>
</dbReference>
<evidence type="ECO:0000313" key="10">
    <source>
        <dbReference type="EMBL" id="GFF16109.1"/>
    </source>
</evidence>
<dbReference type="InterPro" id="IPR011545">
    <property type="entry name" value="DEAD/DEAH_box_helicase_dom"/>
</dbReference>
<keyword evidence="4 7" id="KW-0067">ATP-binding</keyword>
<evidence type="ECO:0000256" key="1">
    <source>
        <dbReference type="ARBA" id="ARBA00022741"/>
    </source>
</evidence>
<dbReference type="GO" id="GO:0005524">
    <property type="term" value="F:ATP binding"/>
    <property type="evidence" value="ECO:0007669"/>
    <property type="project" value="UniProtKB-UniRule"/>
</dbReference>
<dbReference type="InterPro" id="IPR014001">
    <property type="entry name" value="Helicase_ATP-bd"/>
</dbReference>
<dbReference type="Pfam" id="PF00270">
    <property type="entry name" value="DEAD"/>
    <property type="match status" value="1"/>
</dbReference>
<dbReference type="SMART" id="SM00487">
    <property type="entry name" value="DEXDc"/>
    <property type="match status" value="1"/>
</dbReference>
<dbReference type="SMART" id="SM00490">
    <property type="entry name" value="HELICc"/>
    <property type="match status" value="1"/>
</dbReference>
<dbReference type="Pfam" id="PF00271">
    <property type="entry name" value="Helicase_C"/>
    <property type="match status" value="1"/>
</dbReference>
<dbReference type="EC" id="3.6.4.13" evidence="8"/>
<dbReference type="Proteomes" id="UP000452235">
    <property type="component" value="Unassembled WGS sequence"/>
</dbReference>
<sequence>MFGALRRNAVAHALRFSSRSLLGRAIPQRPQWYRESLSVTLHEIRTYHSSPISFSAAAEAQQQTEDWVETPVPTRFAELADQGLVHPRIIRTITAEKNIKTMTEVQSMTINETLSGSDVLAQAKTGTGKTIAFLLPVLQNILKDQSIKARPSRNNRPTPSDIRGIIISPTRELAEQIAKEARQLAYGTGVVVQTAVGGTRKREHLMQMKRQGCHLLVGTPGRLKDLLSDPYSGVAAPNLSSFVLDEADRLLDDGFAPDIQELQRMLPDPMKVDRQTLLFSATVPREVMTMVRRTMKPDYKFIRTVKEDEVPTHLAVPQKAVILDGYQNALPAILELAKTYAAEPANRGRPFKAIVYFNSTKQVRIAFEVFLELLKGRDSPLKAHGLGTRIYELHSRLSQDKRTRTAEFFRESRSAILFSSDVTARGMDFPGVTHVLQVGLPRDRPTYIHRLGRTGRANQTGEGWIFLHRGEIPVSRTRLSELPIEVDSSLSMATANMREPLNADEPEGEIITQINSAMSKIPDDSKAEAYLSQLTGSISAFDKKNVLAQAMNDLAVYGYGLPSPPEIPYPIAQKSGLLRVQGLHLDRPVSNDRRPRRSRDERPYGRPRRQSRSRY</sequence>
<evidence type="ECO:0000256" key="8">
    <source>
        <dbReference type="RuleBase" id="RU365068"/>
    </source>
</evidence>
<comment type="function">
    <text evidence="8">RNA helicase.</text>
</comment>
<dbReference type="GO" id="GO:0003724">
    <property type="term" value="F:RNA helicase activity"/>
    <property type="evidence" value="ECO:0007669"/>
    <property type="project" value="UniProtKB-EC"/>
</dbReference>
<evidence type="ECO:0000256" key="6">
    <source>
        <dbReference type="ARBA" id="ARBA00047984"/>
    </source>
</evidence>
<keyword evidence="2 7" id="KW-0378">Hydrolase</keyword>
<proteinExistence type="inferred from homology"/>
<dbReference type="PROSITE" id="PS51192">
    <property type="entry name" value="HELICASE_ATP_BIND_1"/>
    <property type="match status" value="1"/>
</dbReference>
<name>A0A5M3Z4U2_ASPTE</name>
<dbReference type="PROSITE" id="PS51194">
    <property type="entry name" value="HELICASE_CTER"/>
    <property type="match status" value="1"/>
</dbReference>
<dbReference type="InterPro" id="IPR000629">
    <property type="entry name" value="RNA-helicase_DEAD-box_CS"/>
</dbReference>
<comment type="catalytic activity">
    <reaction evidence="6 8">
        <text>ATP + H2O = ADP + phosphate + H(+)</text>
        <dbReference type="Rhea" id="RHEA:13065"/>
        <dbReference type="ChEBI" id="CHEBI:15377"/>
        <dbReference type="ChEBI" id="CHEBI:15378"/>
        <dbReference type="ChEBI" id="CHEBI:30616"/>
        <dbReference type="ChEBI" id="CHEBI:43474"/>
        <dbReference type="ChEBI" id="CHEBI:456216"/>
        <dbReference type="EC" id="3.6.4.13"/>
    </reaction>
</comment>
<evidence type="ECO:0000256" key="7">
    <source>
        <dbReference type="RuleBase" id="RU000492"/>
    </source>
</evidence>
<gene>
    <name evidence="10" type="ORF">ATEIFO6365_0005029900</name>
</gene>
<evidence type="ECO:0000256" key="2">
    <source>
        <dbReference type="ARBA" id="ARBA00022801"/>
    </source>
</evidence>
<keyword evidence="11" id="KW-1185">Reference proteome</keyword>
<dbReference type="Gene3D" id="3.40.50.300">
    <property type="entry name" value="P-loop containing nucleotide triphosphate hydrolases"/>
    <property type="match status" value="2"/>
</dbReference>
<dbReference type="PANTHER" id="PTHR24031">
    <property type="entry name" value="RNA HELICASE"/>
    <property type="match status" value="1"/>
</dbReference>
<comment type="caution">
    <text evidence="10">The sequence shown here is derived from an EMBL/GenBank/DDBJ whole genome shotgun (WGS) entry which is preliminary data.</text>
</comment>
<organism evidence="10 11">
    <name type="scientific">Aspergillus terreus</name>
    <dbReference type="NCBI Taxonomy" id="33178"/>
    <lineage>
        <taxon>Eukaryota</taxon>
        <taxon>Fungi</taxon>
        <taxon>Dikarya</taxon>
        <taxon>Ascomycota</taxon>
        <taxon>Pezizomycotina</taxon>
        <taxon>Eurotiomycetes</taxon>
        <taxon>Eurotiomycetidae</taxon>
        <taxon>Eurotiales</taxon>
        <taxon>Aspergillaceae</taxon>
        <taxon>Aspergillus</taxon>
        <taxon>Aspergillus subgen. Circumdati</taxon>
    </lineage>
</organism>